<dbReference type="Proteomes" id="UP001204144">
    <property type="component" value="Unassembled WGS sequence"/>
</dbReference>
<accession>A0AAE3H280</accession>
<evidence type="ECO:0000313" key="2">
    <source>
        <dbReference type="EMBL" id="MCP9762629.1"/>
    </source>
</evidence>
<evidence type="ECO:0000313" key="3">
    <source>
        <dbReference type="Proteomes" id="UP001204144"/>
    </source>
</evidence>
<protein>
    <submittedName>
        <fullName evidence="2">Uncharacterized protein</fullName>
    </submittedName>
</protein>
<reference evidence="2 3" key="1">
    <citation type="submission" date="2018-11" db="EMBL/GenBank/DDBJ databases">
        <title>Novel bacteria species description.</title>
        <authorList>
            <person name="Han J.-H."/>
        </authorList>
    </citation>
    <scope>NUCLEOTIDE SEQUENCE [LARGE SCALE GENOMIC DNA]</scope>
    <source>
        <strain evidence="2 3">KCTC23259</strain>
    </source>
</reference>
<dbReference type="AlphaFoldDB" id="A0AAE3H280"/>
<feature type="region of interest" description="Disordered" evidence="1">
    <location>
        <begin position="32"/>
        <end position="51"/>
    </location>
</feature>
<sequence length="68" mass="7944">MIISLNIGRINTSVTITGLKNEILQNKLDPKSSCIRPKRGHESKYREDKMKSKTKKRVWNLDFSNLNR</sequence>
<keyword evidence="3" id="KW-1185">Reference proteome</keyword>
<dbReference type="EMBL" id="RJUF01000012">
    <property type="protein sequence ID" value="MCP9762629.1"/>
    <property type="molecule type" value="Genomic_DNA"/>
</dbReference>
<feature type="compositionally biased region" description="Basic and acidic residues" evidence="1">
    <location>
        <begin position="40"/>
        <end position="51"/>
    </location>
</feature>
<name>A0AAE3H280_9BACT</name>
<evidence type="ECO:0000256" key="1">
    <source>
        <dbReference type="SAM" id="MobiDB-lite"/>
    </source>
</evidence>
<proteinExistence type="predicted"/>
<gene>
    <name evidence="2" type="ORF">EGI31_06650</name>
</gene>
<comment type="caution">
    <text evidence="2">The sequence shown here is derived from an EMBL/GenBank/DDBJ whole genome shotgun (WGS) entry which is preliminary data.</text>
</comment>
<organism evidence="2 3">
    <name type="scientific">Lacihabitans soyangensis</name>
    <dbReference type="NCBI Taxonomy" id="869394"/>
    <lineage>
        <taxon>Bacteria</taxon>
        <taxon>Pseudomonadati</taxon>
        <taxon>Bacteroidota</taxon>
        <taxon>Cytophagia</taxon>
        <taxon>Cytophagales</taxon>
        <taxon>Leadbetterellaceae</taxon>
        <taxon>Lacihabitans</taxon>
    </lineage>
</organism>